<evidence type="ECO:0000256" key="2">
    <source>
        <dbReference type="SAM" id="SignalP"/>
    </source>
</evidence>
<dbReference type="InterPro" id="IPR050111">
    <property type="entry name" value="C-type_lectin/snaclec_domain"/>
</dbReference>
<evidence type="ECO:0000313" key="4">
    <source>
        <dbReference type="EMBL" id="AKP99431.1"/>
    </source>
</evidence>
<dbReference type="CDD" id="cd00037">
    <property type="entry name" value="CLECT"/>
    <property type="match status" value="2"/>
</dbReference>
<dbReference type="InterPro" id="IPR016186">
    <property type="entry name" value="C-type_lectin-like/link_sf"/>
</dbReference>
<evidence type="ECO:0000256" key="1">
    <source>
        <dbReference type="ARBA" id="ARBA00023157"/>
    </source>
</evidence>
<organism evidence="4">
    <name type="scientific">Spodoptera exigua</name>
    <name type="common">Beet armyworm</name>
    <name type="synonym">Noctua fulgens</name>
    <dbReference type="NCBI Taxonomy" id="7107"/>
    <lineage>
        <taxon>Eukaryota</taxon>
        <taxon>Metazoa</taxon>
        <taxon>Ecdysozoa</taxon>
        <taxon>Arthropoda</taxon>
        <taxon>Hexapoda</taxon>
        <taxon>Insecta</taxon>
        <taxon>Pterygota</taxon>
        <taxon>Neoptera</taxon>
        <taxon>Endopterygota</taxon>
        <taxon>Lepidoptera</taxon>
        <taxon>Glossata</taxon>
        <taxon>Ditrysia</taxon>
        <taxon>Noctuoidea</taxon>
        <taxon>Noctuidae</taxon>
        <taxon>Amphipyrinae</taxon>
        <taxon>Spodoptera</taxon>
    </lineage>
</organism>
<dbReference type="InterPro" id="IPR016187">
    <property type="entry name" value="CTDL_fold"/>
</dbReference>
<dbReference type="SUPFAM" id="SSF56436">
    <property type="entry name" value="C-type lectin-like"/>
    <property type="match status" value="2"/>
</dbReference>
<name>A0A0H4T1R3_SPOEX</name>
<feature type="domain" description="C-type lectin" evidence="3">
    <location>
        <begin position="170"/>
        <end position="299"/>
    </location>
</feature>
<sequence length="304" mass="34419">MKNYVLLVVCLIFSSSEAPPPQVSKQYRTDYEYNRKTDAFYKLHIETTPHYLVEQLCKVEGAELMVPRSDYDIEQMHGMFKKFPDIGNYVWVGNDGKNHESAEEVPIIDLEEPPNFSERFGSCVVGTRNGDVETSVCYRGLPFICKVSAMDAPYDRHCNVYGRDYKYYPSTRSCYKIPSIAFPWSEAYSECQAEGAHLVVMNSEAEHLAIMNLTSAAPKVRGAKASYFFFAGFRAEKPVGNATVVFKTIFNETLSQAGYENWSDNEPNNSNGEYCGSIFLNDGKLNDLHCHDTFAFICEKEVSS</sequence>
<keyword evidence="2" id="KW-0732">Signal</keyword>
<protein>
    <submittedName>
        <fullName evidence="4">LL3</fullName>
    </submittedName>
</protein>
<dbReference type="PROSITE" id="PS00615">
    <property type="entry name" value="C_TYPE_LECTIN_1"/>
    <property type="match status" value="1"/>
</dbReference>
<feature type="chain" id="PRO_5005210469" evidence="2">
    <location>
        <begin position="19"/>
        <end position="304"/>
    </location>
</feature>
<evidence type="ECO:0000259" key="3">
    <source>
        <dbReference type="PROSITE" id="PS50041"/>
    </source>
</evidence>
<dbReference type="Pfam" id="PF00059">
    <property type="entry name" value="Lectin_C"/>
    <property type="match status" value="1"/>
</dbReference>
<feature type="signal peptide" evidence="2">
    <location>
        <begin position="1"/>
        <end position="18"/>
    </location>
</feature>
<dbReference type="AlphaFoldDB" id="A0A0H4T1R3"/>
<dbReference type="EMBL" id="KP406777">
    <property type="protein sequence ID" value="AKP99431.1"/>
    <property type="molecule type" value="mRNA"/>
</dbReference>
<reference evidence="4" key="1">
    <citation type="submission" date="2015-01" db="EMBL/GenBank/DDBJ databases">
        <title>Acquisition and domestication of bracovirus genes by Lepidoptera.</title>
        <authorList>
            <person name="Gasmi L."/>
            <person name="Jakubowska A.K."/>
            <person name="Herrero S."/>
        </authorList>
    </citation>
    <scope>NUCLEOTIDE SEQUENCE</scope>
</reference>
<dbReference type="InterPro" id="IPR001304">
    <property type="entry name" value="C-type_lectin-like"/>
</dbReference>
<dbReference type="PANTHER" id="PTHR22803">
    <property type="entry name" value="MANNOSE, PHOSPHOLIPASE, LECTIN RECEPTOR RELATED"/>
    <property type="match status" value="1"/>
</dbReference>
<proteinExistence type="evidence at transcript level"/>
<dbReference type="InterPro" id="IPR018378">
    <property type="entry name" value="C-type_lectin_CS"/>
</dbReference>
<dbReference type="SMART" id="SM00034">
    <property type="entry name" value="CLECT"/>
    <property type="match status" value="2"/>
</dbReference>
<dbReference type="Gene3D" id="3.10.100.10">
    <property type="entry name" value="Mannose-Binding Protein A, subunit A"/>
    <property type="match status" value="2"/>
</dbReference>
<accession>A0A0H4T1R3</accession>
<gene>
    <name evidence="4" type="primary">LL3</name>
</gene>
<dbReference type="PROSITE" id="PS50041">
    <property type="entry name" value="C_TYPE_LECTIN_2"/>
    <property type="match status" value="1"/>
</dbReference>
<keyword evidence="1" id="KW-1015">Disulfide bond</keyword>